<name>A0A0E0FA75_9ORYZ</name>
<reference evidence="2" key="1">
    <citation type="submission" date="2015-04" db="UniProtKB">
        <authorList>
            <consortium name="EnsemblPlants"/>
        </authorList>
    </citation>
    <scope>IDENTIFICATION</scope>
</reference>
<keyword evidence="3" id="KW-1185">Reference proteome</keyword>
<feature type="region of interest" description="Disordered" evidence="1">
    <location>
        <begin position="1"/>
        <end position="30"/>
    </location>
</feature>
<dbReference type="Gramene" id="OMERI12G03130.2">
    <property type="protein sequence ID" value="OMERI12G03130.2"/>
    <property type="gene ID" value="OMERI12G03130"/>
</dbReference>
<reference evidence="2" key="2">
    <citation type="submission" date="2018-05" db="EMBL/GenBank/DDBJ databases">
        <title>OmerRS3 (Oryza meridionalis Reference Sequence Version 3).</title>
        <authorList>
            <person name="Zhang J."/>
            <person name="Kudrna D."/>
            <person name="Lee S."/>
            <person name="Talag J."/>
            <person name="Welchert J."/>
            <person name="Wing R.A."/>
        </authorList>
    </citation>
    <scope>NUCLEOTIDE SEQUENCE [LARGE SCALE GENOMIC DNA]</scope>
    <source>
        <strain evidence="2">cv. OR44</strain>
    </source>
</reference>
<dbReference type="AlphaFoldDB" id="A0A0E0FA75"/>
<dbReference type="HOGENOM" id="CLU_2926557_0_0_1"/>
<organism evidence="2">
    <name type="scientific">Oryza meridionalis</name>
    <dbReference type="NCBI Taxonomy" id="40149"/>
    <lineage>
        <taxon>Eukaryota</taxon>
        <taxon>Viridiplantae</taxon>
        <taxon>Streptophyta</taxon>
        <taxon>Embryophyta</taxon>
        <taxon>Tracheophyta</taxon>
        <taxon>Spermatophyta</taxon>
        <taxon>Magnoliopsida</taxon>
        <taxon>Liliopsida</taxon>
        <taxon>Poales</taxon>
        <taxon>Poaceae</taxon>
        <taxon>BOP clade</taxon>
        <taxon>Oryzoideae</taxon>
        <taxon>Oryzeae</taxon>
        <taxon>Oryzinae</taxon>
        <taxon>Oryza</taxon>
    </lineage>
</organism>
<accession>A0A0E0FA75</accession>
<evidence type="ECO:0000313" key="3">
    <source>
        <dbReference type="Proteomes" id="UP000008021"/>
    </source>
</evidence>
<proteinExistence type="predicted"/>
<evidence type="ECO:0000256" key="1">
    <source>
        <dbReference type="SAM" id="MobiDB-lite"/>
    </source>
</evidence>
<evidence type="ECO:0000313" key="2">
    <source>
        <dbReference type="EnsemblPlants" id="OMERI12G03130.2"/>
    </source>
</evidence>
<protein>
    <submittedName>
        <fullName evidence="2">Uncharacterized protein</fullName>
    </submittedName>
</protein>
<sequence length="61" mass="6516">MEAPRGRLSRRASHGNGRDGERKTTTTTSSGTVAVVRLQFLIMAVAEKQVVVGQCESNLAS</sequence>
<dbReference type="Proteomes" id="UP000008021">
    <property type="component" value="Chromosome 12"/>
</dbReference>
<dbReference type="EnsemblPlants" id="OMERI12G03130.2">
    <property type="protein sequence ID" value="OMERI12G03130.2"/>
    <property type="gene ID" value="OMERI12G03130"/>
</dbReference>